<feature type="transmembrane region" description="Helical" evidence="5">
    <location>
        <begin position="199"/>
        <end position="224"/>
    </location>
</feature>
<dbReference type="Pfam" id="PF04116">
    <property type="entry name" value="FA_hydroxylase"/>
    <property type="match status" value="1"/>
</dbReference>
<evidence type="ECO:0000256" key="2">
    <source>
        <dbReference type="ARBA" id="ARBA00022692"/>
    </source>
</evidence>
<keyword evidence="3 5" id="KW-1133">Transmembrane helix</keyword>
<comment type="subcellular location">
    <subcellularLocation>
        <location evidence="1">Membrane</location>
    </subcellularLocation>
</comment>
<keyword evidence="8" id="KW-1185">Reference proteome</keyword>
<feature type="transmembrane region" description="Helical" evidence="5">
    <location>
        <begin position="40"/>
        <end position="61"/>
    </location>
</feature>
<dbReference type="AlphaFoldDB" id="A0AAD9MGC7"/>
<evidence type="ECO:0000259" key="6">
    <source>
        <dbReference type="Pfam" id="PF04116"/>
    </source>
</evidence>
<organism evidence="7 8">
    <name type="scientific">Phyllachora maydis</name>
    <dbReference type="NCBI Taxonomy" id="1825666"/>
    <lineage>
        <taxon>Eukaryota</taxon>
        <taxon>Fungi</taxon>
        <taxon>Dikarya</taxon>
        <taxon>Ascomycota</taxon>
        <taxon>Pezizomycotina</taxon>
        <taxon>Sordariomycetes</taxon>
        <taxon>Sordariomycetidae</taxon>
        <taxon>Phyllachorales</taxon>
        <taxon>Phyllachoraceae</taxon>
        <taxon>Phyllachora</taxon>
    </lineage>
</organism>
<dbReference type="GO" id="GO:0008610">
    <property type="term" value="P:lipid biosynthetic process"/>
    <property type="evidence" value="ECO:0007669"/>
    <property type="project" value="InterPro"/>
</dbReference>
<keyword evidence="4 5" id="KW-0472">Membrane</keyword>
<gene>
    <name evidence="7" type="ORF">P8C59_006173</name>
</gene>
<dbReference type="InterPro" id="IPR050307">
    <property type="entry name" value="Sterol_Desaturase_Related"/>
</dbReference>
<dbReference type="EMBL" id="JAQQPM010000005">
    <property type="protein sequence ID" value="KAK2071776.1"/>
    <property type="molecule type" value="Genomic_DNA"/>
</dbReference>
<evidence type="ECO:0000256" key="3">
    <source>
        <dbReference type="ARBA" id="ARBA00022989"/>
    </source>
</evidence>
<evidence type="ECO:0000313" key="7">
    <source>
        <dbReference type="EMBL" id="KAK2071776.1"/>
    </source>
</evidence>
<proteinExistence type="predicted"/>
<dbReference type="GO" id="GO:0016020">
    <property type="term" value="C:membrane"/>
    <property type="evidence" value="ECO:0007669"/>
    <property type="project" value="UniProtKB-SubCell"/>
</dbReference>
<name>A0AAD9MGC7_9PEZI</name>
<dbReference type="PANTHER" id="PTHR11863">
    <property type="entry name" value="STEROL DESATURASE"/>
    <property type="match status" value="1"/>
</dbReference>
<dbReference type="Proteomes" id="UP001217918">
    <property type="component" value="Unassembled WGS sequence"/>
</dbReference>
<keyword evidence="2 5" id="KW-0812">Transmembrane</keyword>
<sequence>MVNATAASNMANASIASDLPPLPAYTTRPLPDALPFISDFWLSLLLPHIAYWLVSLIFHVIDVYDLYPQYRLHTPEEILQRNLASRWDVARDVLLEQAIQICTGAVLSLTEARQMTGMEDYDVTIWATRVRLAQRALPTVLGLVGLNAASLAKTMAASHPLLAGALAGGHYPSLLLTLDDVTGTQIPTFATWELMVAKAIYWVLVPMVQIYAAVFFLDTWQYFWHRAMHLNQWMYTKWHARHHRLYVPYAYGALYNHPVEGFLLDTAGASLAYKFSLMSPRMGMWFFVCSTIKTVDDHCGYDFPFDPLQHMTSNNSAYHDIHHQSWGIKTNFSQPFFTIWDRLCAIKEDLASGIRDLDQEYAAETNEETFNPDVDQKDNFNKAGCQNADNTEVPQLQAHACKLTEAGRAAGCRRFPNSLLQLLNSMSIWATNDGTRSVLPPGEKRAFETGLRRELTAFEKRTWTKS</sequence>
<comment type="caution">
    <text evidence="7">The sequence shown here is derived from an EMBL/GenBank/DDBJ whole genome shotgun (WGS) entry which is preliminary data.</text>
</comment>
<accession>A0AAD9MGC7</accession>
<protein>
    <recommendedName>
        <fullName evidence="6">Fatty acid hydroxylase domain-containing protein</fullName>
    </recommendedName>
</protein>
<evidence type="ECO:0000256" key="5">
    <source>
        <dbReference type="SAM" id="Phobius"/>
    </source>
</evidence>
<dbReference type="GO" id="GO:0016491">
    <property type="term" value="F:oxidoreductase activity"/>
    <property type="evidence" value="ECO:0007669"/>
    <property type="project" value="InterPro"/>
</dbReference>
<evidence type="ECO:0000256" key="1">
    <source>
        <dbReference type="ARBA" id="ARBA00004370"/>
    </source>
</evidence>
<evidence type="ECO:0000313" key="8">
    <source>
        <dbReference type="Proteomes" id="UP001217918"/>
    </source>
</evidence>
<reference evidence="7" key="1">
    <citation type="journal article" date="2023" name="Mol. Plant Microbe Interact.">
        <title>Elucidating the Obligate Nature and Biological Capacity of an Invasive Fungal Corn Pathogen.</title>
        <authorList>
            <person name="MacCready J.S."/>
            <person name="Roggenkamp E.M."/>
            <person name="Gdanetz K."/>
            <person name="Chilvers M.I."/>
        </authorList>
    </citation>
    <scope>NUCLEOTIDE SEQUENCE</scope>
    <source>
        <strain evidence="7">PM02</strain>
    </source>
</reference>
<evidence type="ECO:0000256" key="4">
    <source>
        <dbReference type="ARBA" id="ARBA00023136"/>
    </source>
</evidence>
<feature type="domain" description="Fatty acid hydroxylase" evidence="6">
    <location>
        <begin position="212"/>
        <end position="344"/>
    </location>
</feature>
<dbReference type="InterPro" id="IPR006694">
    <property type="entry name" value="Fatty_acid_hydroxylase"/>
</dbReference>
<dbReference type="GO" id="GO:0005506">
    <property type="term" value="F:iron ion binding"/>
    <property type="evidence" value="ECO:0007669"/>
    <property type="project" value="InterPro"/>
</dbReference>